<keyword evidence="2" id="KW-1185">Reference proteome</keyword>
<sequence length="106" mass="12193">MVRPRHGRSVKGLGLRIRIENRQEQEQLEAVEDRLGAVISERLQGRDRHLFGPMAVTDSLSQDQTWTVVKEKHREDSGHGKMCGEWVIVDRCEVFIAYCATCELML</sequence>
<evidence type="ECO:0000313" key="1">
    <source>
        <dbReference type="EnsemblPlants" id="Bra040942.1-P"/>
    </source>
</evidence>
<organism evidence="1 2">
    <name type="scientific">Brassica campestris</name>
    <name type="common">Field mustard</name>
    <dbReference type="NCBI Taxonomy" id="3711"/>
    <lineage>
        <taxon>Eukaryota</taxon>
        <taxon>Viridiplantae</taxon>
        <taxon>Streptophyta</taxon>
        <taxon>Embryophyta</taxon>
        <taxon>Tracheophyta</taxon>
        <taxon>Spermatophyta</taxon>
        <taxon>Magnoliopsida</taxon>
        <taxon>eudicotyledons</taxon>
        <taxon>Gunneridae</taxon>
        <taxon>Pentapetalae</taxon>
        <taxon>rosids</taxon>
        <taxon>malvids</taxon>
        <taxon>Brassicales</taxon>
        <taxon>Brassicaceae</taxon>
        <taxon>Brassiceae</taxon>
        <taxon>Brassica</taxon>
    </lineage>
</organism>
<name>M4FIL3_BRACM</name>
<dbReference type="Proteomes" id="UP000011750">
    <property type="component" value="Unassembled WGS sequence"/>
</dbReference>
<accession>M4FIL3</accession>
<reference evidence="2" key="2">
    <citation type="journal article" date="2018" name="Hortic Res">
        <title>Improved Brassica rapa reference genome by single-molecule sequencing and chromosome conformation capture technologies.</title>
        <authorList>
            <person name="Zhang L."/>
            <person name="Cai X."/>
            <person name="Wu J."/>
            <person name="Liu M."/>
            <person name="Grob S."/>
            <person name="Cheng F."/>
            <person name="Liang J."/>
            <person name="Cai C."/>
            <person name="Liu Z."/>
            <person name="Liu B."/>
            <person name="Wang F."/>
            <person name="Li S."/>
            <person name="Liu F."/>
            <person name="Li X."/>
            <person name="Cheng L."/>
            <person name="Yang W."/>
            <person name="Li M.H."/>
            <person name="Grossniklaus U."/>
            <person name="Zheng H."/>
            <person name="Wang X."/>
        </authorList>
    </citation>
    <scope>NUCLEOTIDE SEQUENCE [LARGE SCALE GENOMIC DNA]</scope>
    <source>
        <strain evidence="2">cv. Chiifu-401-42</strain>
    </source>
</reference>
<protein>
    <submittedName>
        <fullName evidence="1">Uncharacterized protein</fullName>
    </submittedName>
</protein>
<proteinExistence type="predicted"/>
<dbReference type="AlphaFoldDB" id="M4FIL3"/>
<dbReference type="EnsemblPlants" id="Bra040942.1">
    <property type="protein sequence ID" value="Bra040942.1-P"/>
    <property type="gene ID" value="Bra040942"/>
</dbReference>
<dbReference type="HOGENOM" id="CLU_2226957_0_0_1"/>
<dbReference type="InParanoid" id="M4FIL3"/>
<reference evidence="2" key="1">
    <citation type="journal article" date="2011" name="Nat. Genet.">
        <title>The genome of the mesopolyploid crop species Brassica rapa.</title>
        <authorList>
            <consortium name="Brassica rapa Genome Sequencing Project Consortium"/>
            <person name="Wang X."/>
            <person name="Wang H."/>
            <person name="Wang J."/>
            <person name="Sun R."/>
            <person name="Wu J."/>
            <person name="Liu S."/>
            <person name="Bai Y."/>
            <person name="Mun J.H."/>
            <person name="Bancroft I."/>
            <person name="Cheng F."/>
            <person name="Huang S."/>
            <person name="Li X."/>
            <person name="Hua W."/>
            <person name="Wang J."/>
            <person name="Wang X."/>
            <person name="Freeling M."/>
            <person name="Pires J.C."/>
            <person name="Paterson A.H."/>
            <person name="Chalhoub B."/>
            <person name="Wang B."/>
            <person name="Hayward A."/>
            <person name="Sharpe A.G."/>
            <person name="Park B.S."/>
            <person name="Weisshaar B."/>
            <person name="Liu B."/>
            <person name="Li B."/>
            <person name="Liu B."/>
            <person name="Tong C."/>
            <person name="Song C."/>
            <person name="Duran C."/>
            <person name="Peng C."/>
            <person name="Geng C."/>
            <person name="Koh C."/>
            <person name="Lin C."/>
            <person name="Edwards D."/>
            <person name="Mu D."/>
            <person name="Shen D."/>
            <person name="Soumpourou E."/>
            <person name="Li F."/>
            <person name="Fraser F."/>
            <person name="Conant G."/>
            <person name="Lassalle G."/>
            <person name="King G.J."/>
            <person name="Bonnema G."/>
            <person name="Tang H."/>
            <person name="Wang H."/>
            <person name="Belcram H."/>
            <person name="Zhou H."/>
            <person name="Hirakawa H."/>
            <person name="Abe H."/>
            <person name="Guo H."/>
            <person name="Wang H."/>
            <person name="Jin H."/>
            <person name="Parkin I.A."/>
            <person name="Batley J."/>
            <person name="Kim J.S."/>
            <person name="Just J."/>
            <person name="Li J."/>
            <person name="Xu J."/>
            <person name="Deng J."/>
            <person name="Kim J.A."/>
            <person name="Li J."/>
            <person name="Yu J."/>
            <person name="Meng J."/>
            <person name="Wang J."/>
            <person name="Min J."/>
            <person name="Poulain J."/>
            <person name="Wang J."/>
            <person name="Hatakeyama K."/>
            <person name="Wu K."/>
            <person name="Wang L."/>
            <person name="Fang L."/>
            <person name="Trick M."/>
            <person name="Links M.G."/>
            <person name="Zhao M."/>
            <person name="Jin M."/>
            <person name="Ramchiary N."/>
            <person name="Drou N."/>
            <person name="Berkman P.J."/>
            <person name="Cai Q."/>
            <person name="Huang Q."/>
            <person name="Li R."/>
            <person name="Tabata S."/>
            <person name="Cheng S."/>
            <person name="Zhang S."/>
            <person name="Zhang S."/>
            <person name="Huang S."/>
            <person name="Sato S."/>
            <person name="Sun S."/>
            <person name="Kwon S.J."/>
            <person name="Choi S.R."/>
            <person name="Lee T.H."/>
            <person name="Fan W."/>
            <person name="Zhao X."/>
            <person name="Tan X."/>
            <person name="Xu X."/>
            <person name="Wang Y."/>
            <person name="Qiu Y."/>
            <person name="Yin Y."/>
            <person name="Li Y."/>
            <person name="Du Y."/>
            <person name="Liao Y."/>
            <person name="Lim Y."/>
            <person name="Narusaka Y."/>
            <person name="Wang Y."/>
            <person name="Wang Z."/>
            <person name="Li Z."/>
            <person name="Wang Z."/>
            <person name="Xiong Z."/>
            <person name="Zhang Z."/>
        </authorList>
    </citation>
    <scope>NUCLEOTIDE SEQUENCE [LARGE SCALE GENOMIC DNA]</scope>
    <source>
        <strain evidence="2">cv. Chiifu-401-42</strain>
    </source>
</reference>
<dbReference type="Gramene" id="Bra040942.1">
    <property type="protein sequence ID" value="Bra040942.1-P"/>
    <property type="gene ID" value="Bra040942"/>
</dbReference>
<reference evidence="1" key="3">
    <citation type="submission" date="2023-03" db="UniProtKB">
        <authorList>
            <consortium name="EnsemblPlants"/>
        </authorList>
    </citation>
    <scope>IDENTIFICATION</scope>
    <source>
        <strain evidence="1">cv. Chiifu-401-42</strain>
    </source>
</reference>
<evidence type="ECO:0000313" key="2">
    <source>
        <dbReference type="Proteomes" id="UP000011750"/>
    </source>
</evidence>